<evidence type="ECO:0000256" key="1">
    <source>
        <dbReference type="SAM" id="MobiDB-lite"/>
    </source>
</evidence>
<dbReference type="Gene3D" id="3.40.1440.10">
    <property type="entry name" value="GIY-YIG endonuclease"/>
    <property type="match status" value="1"/>
</dbReference>
<evidence type="ECO:0000313" key="3">
    <source>
        <dbReference type="Proteomes" id="UP000838100"/>
    </source>
</evidence>
<dbReference type="CDD" id="cd10443">
    <property type="entry name" value="GIY-YIG_HE_Tlr8p_PBC-V_like"/>
    <property type="match status" value="1"/>
</dbReference>
<dbReference type="EMBL" id="CAKLPX010000005">
    <property type="protein sequence ID" value="CAH0993188.1"/>
    <property type="molecule type" value="Genomic_DNA"/>
</dbReference>
<dbReference type="Proteomes" id="UP000838100">
    <property type="component" value="Unassembled WGS sequence"/>
</dbReference>
<comment type="caution">
    <text evidence="2">The sequence shown here is derived from an EMBL/GenBank/DDBJ whole genome shotgun (WGS) entry which is preliminary data.</text>
</comment>
<accession>A0ABN8EQC6</accession>
<gene>
    <name evidence="2" type="ORF">SIN8267_03329</name>
</gene>
<name>A0ABN8EQC6_9GAMM</name>
<evidence type="ECO:0008006" key="4">
    <source>
        <dbReference type="Google" id="ProtNLM"/>
    </source>
</evidence>
<keyword evidence="3" id="KW-1185">Reference proteome</keyword>
<proteinExistence type="predicted"/>
<organism evidence="2 3">
    <name type="scientific">Sinobacterium norvegicum</name>
    <dbReference type="NCBI Taxonomy" id="1641715"/>
    <lineage>
        <taxon>Bacteria</taxon>
        <taxon>Pseudomonadati</taxon>
        <taxon>Pseudomonadota</taxon>
        <taxon>Gammaproteobacteria</taxon>
        <taxon>Cellvibrionales</taxon>
        <taxon>Spongiibacteraceae</taxon>
        <taxon>Sinobacterium</taxon>
    </lineage>
</organism>
<dbReference type="InterPro" id="IPR035901">
    <property type="entry name" value="GIY-YIG_endonuc_sf"/>
</dbReference>
<feature type="region of interest" description="Disordered" evidence="1">
    <location>
        <begin position="171"/>
        <end position="197"/>
    </location>
</feature>
<dbReference type="RefSeq" id="WP_237445867.1">
    <property type="nucleotide sequence ID" value="NZ_CAKLPX010000005.1"/>
</dbReference>
<protein>
    <recommendedName>
        <fullName evidence="4">GIY-YIG domain-containing protein</fullName>
    </recommendedName>
</protein>
<feature type="compositionally biased region" description="Basic residues" evidence="1">
    <location>
        <begin position="171"/>
        <end position="181"/>
    </location>
</feature>
<reference evidence="2" key="1">
    <citation type="submission" date="2021-12" db="EMBL/GenBank/DDBJ databases">
        <authorList>
            <person name="Rodrigo-Torres L."/>
            <person name="Arahal R. D."/>
            <person name="Lucena T."/>
        </authorList>
    </citation>
    <scope>NUCLEOTIDE SEQUENCE</scope>
    <source>
        <strain evidence="2">CECT 8267</strain>
    </source>
</reference>
<evidence type="ECO:0000313" key="2">
    <source>
        <dbReference type="EMBL" id="CAH0993188.1"/>
    </source>
</evidence>
<sequence>MIVFTITNNESHEVYVGTARNTAEEKWSQYLASTSAGLDFPLYNDIRDYGSDAFTISEWAFADSLEELTALNREAMQTFDGISLRGHKTVNSSVVLAPQNIDKAVSVSGMVRNRTTVEKKVHSTAAKTVFAMKMNGVGNDVESGADSTSTVIVDDKTSEMIGKVLGKPKAGAKKAASKKKPAAPAKIASGRTGNSVKEKRIKEAIAAEKEAREKAAKSKVAAEADEMAAILSRLESREAGSAAYKNRRR</sequence>